<feature type="transmembrane region" description="Helical" evidence="8">
    <location>
        <begin position="327"/>
        <end position="345"/>
    </location>
</feature>
<keyword evidence="6 8" id="KW-1133">Transmembrane helix</keyword>
<gene>
    <name evidence="10" type="ORF">ENO26_08435</name>
</gene>
<evidence type="ECO:0000256" key="7">
    <source>
        <dbReference type="ARBA" id="ARBA00023136"/>
    </source>
</evidence>
<dbReference type="GO" id="GO:0015105">
    <property type="term" value="F:arsenite transmembrane transporter activity"/>
    <property type="evidence" value="ECO:0007669"/>
    <property type="project" value="InterPro"/>
</dbReference>
<evidence type="ECO:0000256" key="5">
    <source>
        <dbReference type="ARBA" id="ARBA00022692"/>
    </source>
</evidence>
<feature type="transmembrane region" description="Helical" evidence="8">
    <location>
        <begin position="6"/>
        <end position="22"/>
    </location>
</feature>
<dbReference type="InterPro" id="IPR000802">
    <property type="entry name" value="Arsenical_pump_ArsB"/>
</dbReference>
<accession>A0A7J2U4S0</accession>
<feature type="transmembrane region" description="Helical" evidence="8">
    <location>
        <begin position="92"/>
        <end position="110"/>
    </location>
</feature>
<keyword evidence="3" id="KW-0813">Transport</keyword>
<evidence type="ECO:0000256" key="1">
    <source>
        <dbReference type="ARBA" id="ARBA00004651"/>
    </source>
</evidence>
<feature type="transmembrane region" description="Helical" evidence="8">
    <location>
        <begin position="29"/>
        <end position="46"/>
    </location>
</feature>
<evidence type="ECO:0000256" key="2">
    <source>
        <dbReference type="ARBA" id="ARBA00009843"/>
    </source>
</evidence>
<dbReference type="Pfam" id="PF03600">
    <property type="entry name" value="CitMHS"/>
    <property type="match status" value="1"/>
</dbReference>
<name>A0A7J2U4S0_9CREN</name>
<feature type="transmembrane region" description="Helical" evidence="8">
    <location>
        <begin position="182"/>
        <end position="202"/>
    </location>
</feature>
<feature type="transmembrane region" description="Helical" evidence="8">
    <location>
        <begin position="52"/>
        <end position="71"/>
    </location>
</feature>
<evidence type="ECO:0000256" key="6">
    <source>
        <dbReference type="ARBA" id="ARBA00022989"/>
    </source>
</evidence>
<sequence>MITLDAFIVLASLTILIALLIWNKIERHWIGLAIAVVLVVTGVVSPSEAIKYVNWDVLGLILGVGIFTVYLERSGLATLAARYILKHSKGSPYTTVFLLSLLAGLVSIFMENVSVVLLFYPVVFTISRSIEIDPRTPMILMALSANIAGSATMIGDPPALITAGAFNLSFTDFIFYKGKPSMFFFTLVSMIVAIALSAYLSVKRNARIMSSRGVDHAVLGYDSQGSLDEIFVWEAAFFLSIKIILLSLRNILSIPLSFSAFIAVSGITIARLIHRDRGSVKEAFRHGFEWRLLIFLASLFILSGAFEKHGIAKILAEYLVKEFSYNIFGLTSVIMWLCVALSSVIDNVPITLTMIPIVKTMSSITSHDPVILMWAALIGITLGGNFTYIGASANVTAVRMLEKNGYKIGFLDFMKVSIIYNATSVLLAWLLYSLIYIVA</sequence>
<dbReference type="PRINTS" id="PR00758">
    <property type="entry name" value="ARSENICPUMP"/>
</dbReference>
<protein>
    <submittedName>
        <fullName evidence="10">Citrate transporter</fullName>
    </submittedName>
</protein>
<comment type="subcellular location">
    <subcellularLocation>
        <location evidence="1">Cell membrane</location>
        <topology evidence="1">Multi-pass membrane protein</topology>
    </subcellularLocation>
</comment>
<keyword evidence="5 8" id="KW-0812">Transmembrane</keyword>
<dbReference type="PANTHER" id="PTHR43568:SF1">
    <property type="entry name" value="P PROTEIN"/>
    <property type="match status" value="1"/>
</dbReference>
<dbReference type="AlphaFoldDB" id="A0A7J2U4S0"/>
<keyword evidence="4" id="KW-1003">Cell membrane</keyword>
<evidence type="ECO:0000259" key="9">
    <source>
        <dbReference type="Pfam" id="PF03600"/>
    </source>
</evidence>
<dbReference type="EMBL" id="DSEU01000059">
    <property type="protein sequence ID" value="HEM67569.1"/>
    <property type="molecule type" value="Genomic_DNA"/>
</dbReference>
<evidence type="ECO:0000256" key="4">
    <source>
        <dbReference type="ARBA" id="ARBA00022475"/>
    </source>
</evidence>
<feature type="transmembrane region" description="Helical" evidence="8">
    <location>
        <begin position="290"/>
        <end position="306"/>
    </location>
</feature>
<dbReference type="GO" id="GO:0005886">
    <property type="term" value="C:plasma membrane"/>
    <property type="evidence" value="ECO:0007669"/>
    <property type="project" value="UniProtKB-SubCell"/>
</dbReference>
<feature type="domain" description="Citrate transporter-like" evidence="9">
    <location>
        <begin position="17"/>
        <end position="379"/>
    </location>
</feature>
<feature type="transmembrane region" description="Helical" evidence="8">
    <location>
        <begin position="251"/>
        <end position="270"/>
    </location>
</feature>
<keyword evidence="7 8" id="KW-0472">Membrane</keyword>
<feature type="transmembrane region" description="Helical" evidence="8">
    <location>
        <begin position="371"/>
        <end position="397"/>
    </location>
</feature>
<comment type="similarity">
    <text evidence="2">Belongs to the CitM (TC 2.A.11) transporter family.</text>
</comment>
<reference evidence="10" key="1">
    <citation type="journal article" date="2020" name="mSystems">
        <title>Genome- and Community-Level Interaction Insights into Carbon Utilization and Element Cycling Functions of Hydrothermarchaeota in Hydrothermal Sediment.</title>
        <authorList>
            <person name="Zhou Z."/>
            <person name="Liu Y."/>
            <person name="Xu W."/>
            <person name="Pan J."/>
            <person name="Luo Z.H."/>
            <person name="Li M."/>
        </authorList>
    </citation>
    <scope>NUCLEOTIDE SEQUENCE [LARGE SCALE GENOMIC DNA]</scope>
    <source>
        <strain evidence="10">SpSt-125</strain>
    </source>
</reference>
<evidence type="ECO:0000313" key="10">
    <source>
        <dbReference type="EMBL" id="HEM67569.1"/>
    </source>
</evidence>
<dbReference type="InterPro" id="IPR051475">
    <property type="entry name" value="Diverse_Ion_Transporter"/>
</dbReference>
<dbReference type="InterPro" id="IPR004680">
    <property type="entry name" value="Cit_transptr-like_dom"/>
</dbReference>
<evidence type="ECO:0000256" key="3">
    <source>
        <dbReference type="ARBA" id="ARBA00022448"/>
    </source>
</evidence>
<evidence type="ECO:0000256" key="8">
    <source>
        <dbReference type="SAM" id="Phobius"/>
    </source>
</evidence>
<dbReference type="PANTHER" id="PTHR43568">
    <property type="entry name" value="P PROTEIN"/>
    <property type="match status" value="1"/>
</dbReference>
<proteinExistence type="inferred from homology"/>
<organism evidence="10">
    <name type="scientific">Ignisphaera aggregans</name>
    <dbReference type="NCBI Taxonomy" id="334771"/>
    <lineage>
        <taxon>Archaea</taxon>
        <taxon>Thermoproteota</taxon>
        <taxon>Thermoprotei</taxon>
        <taxon>Desulfurococcales</taxon>
        <taxon>Desulfurococcaceae</taxon>
        <taxon>Ignisphaera</taxon>
    </lineage>
</organism>
<feature type="transmembrane region" description="Helical" evidence="8">
    <location>
        <begin position="418"/>
        <end position="438"/>
    </location>
</feature>
<comment type="caution">
    <text evidence="10">The sequence shown here is derived from an EMBL/GenBank/DDBJ whole genome shotgun (WGS) entry which is preliminary data.</text>
</comment>